<evidence type="ECO:0000256" key="1">
    <source>
        <dbReference type="SAM" id="MobiDB-lite"/>
    </source>
</evidence>
<dbReference type="AlphaFoldDB" id="A0AAD6ZGP8"/>
<feature type="region of interest" description="Disordered" evidence="1">
    <location>
        <begin position="708"/>
        <end position="732"/>
    </location>
</feature>
<accession>A0AAD6ZGP8</accession>
<proteinExistence type="predicted"/>
<dbReference type="InterPro" id="IPR040521">
    <property type="entry name" value="KDZ"/>
</dbReference>
<gene>
    <name evidence="2" type="ORF">DFH08DRAFT_1030550</name>
</gene>
<keyword evidence="3" id="KW-1185">Reference proteome</keyword>
<comment type="caution">
    <text evidence="2">The sequence shown here is derived from an EMBL/GenBank/DDBJ whole genome shotgun (WGS) entry which is preliminary data.</text>
</comment>
<organism evidence="2 3">
    <name type="scientific">Mycena albidolilacea</name>
    <dbReference type="NCBI Taxonomy" id="1033008"/>
    <lineage>
        <taxon>Eukaryota</taxon>
        <taxon>Fungi</taxon>
        <taxon>Dikarya</taxon>
        <taxon>Basidiomycota</taxon>
        <taxon>Agaricomycotina</taxon>
        <taxon>Agaricomycetes</taxon>
        <taxon>Agaricomycetidae</taxon>
        <taxon>Agaricales</taxon>
        <taxon>Marasmiineae</taxon>
        <taxon>Mycenaceae</taxon>
        <taxon>Mycena</taxon>
    </lineage>
</organism>
<feature type="region of interest" description="Disordered" evidence="1">
    <location>
        <begin position="1"/>
        <end position="37"/>
    </location>
</feature>
<sequence>MHHNGTGMRKGSRSFGGLHMLGSERKSAHSPGRARIKNVTLSRSGVDNYWRRGDAPNFPEMINIDNFLMGAEQADLSHAGGELGSLEEDIEEDLVAEDHRRGSKREDWQTHRDRMEIRNRVFASQMPDMVSAYIHMCAEQEMPSRPRSENTRMDEVYEIQVVDMFRRNEQRQCDAGFSGQGYSASLAFGSTGAMCPLEANGSNQGPDESDRFGNPYGSNSSATYLLNIRSIFRSTKTSHFLECKSLCDLHGVAFRPYLCQQFTVAYDLYLEMRCQTDKQVMRALGRDSSWRLKHACPACTYKLTGEDALIFDMLVTMDGNDSLKQSHERVDNRDAGDGCYTSRQRVERWVRDRVADRLPMQSEEPLTTVDRAKYPLAIMEELLDTFGMKLGIGYDVGCHFGTTVSNSELGDRACEKGLKCLVGSFHGHAHNRLCQLQFLATYVEGMGAGGPQGVGAFFLTLQQSCEVLSLHEQVPPPAGNHNALGILKTEGALWAWMQQEKIDSVDRSHEWLVEEKMYLQVLKNTGKTSKETLEMEARYKVAALEARWAREGDRTFTPGVSKEDRARRRAQEKMEKEEEHVEELEEMLDIGRRSRPSGPQRWMGSRSRTDKNESVPDGMEKNLSSEEGKTEDVVELDKQMAVQCFTKLAQTPGFTGTLQCGVALEHDERSCVRSSPRGGEDEWVDEEELERQELRERLRGLRAEALADGAEEQMEVEDEGEADVVGEDDEGHKAREEAVAGLLYQISMLAMDDGVRGDK</sequence>
<feature type="compositionally biased region" description="Basic and acidic residues" evidence="1">
    <location>
        <begin position="561"/>
        <end position="579"/>
    </location>
</feature>
<name>A0AAD6ZGP8_9AGAR</name>
<evidence type="ECO:0000313" key="3">
    <source>
        <dbReference type="Proteomes" id="UP001218218"/>
    </source>
</evidence>
<evidence type="ECO:0000313" key="2">
    <source>
        <dbReference type="EMBL" id="KAJ7321900.1"/>
    </source>
</evidence>
<dbReference type="Proteomes" id="UP001218218">
    <property type="component" value="Unassembled WGS sequence"/>
</dbReference>
<feature type="region of interest" description="Disordered" evidence="1">
    <location>
        <begin position="555"/>
        <end position="630"/>
    </location>
</feature>
<feature type="compositionally biased region" description="Basic and acidic residues" evidence="1">
    <location>
        <begin position="607"/>
        <end position="630"/>
    </location>
</feature>
<feature type="compositionally biased region" description="Acidic residues" evidence="1">
    <location>
        <begin position="709"/>
        <end position="729"/>
    </location>
</feature>
<protein>
    <submittedName>
        <fullName evidence="2">Uncharacterized protein</fullName>
    </submittedName>
</protein>
<dbReference type="Pfam" id="PF18758">
    <property type="entry name" value="KDZ"/>
    <property type="match status" value="1"/>
</dbReference>
<dbReference type="EMBL" id="JARIHO010000049">
    <property type="protein sequence ID" value="KAJ7321900.1"/>
    <property type="molecule type" value="Genomic_DNA"/>
</dbReference>
<reference evidence="2" key="1">
    <citation type="submission" date="2023-03" db="EMBL/GenBank/DDBJ databases">
        <title>Massive genome expansion in bonnet fungi (Mycena s.s.) driven by repeated elements and novel gene families across ecological guilds.</title>
        <authorList>
            <consortium name="Lawrence Berkeley National Laboratory"/>
            <person name="Harder C.B."/>
            <person name="Miyauchi S."/>
            <person name="Viragh M."/>
            <person name="Kuo A."/>
            <person name="Thoen E."/>
            <person name="Andreopoulos B."/>
            <person name="Lu D."/>
            <person name="Skrede I."/>
            <person name="Drula E."/>
            <person name="Henrissat B."/>
            <person name="Morin E."/>
            <person name="Kohler A."/>
            <person name="Barry K."/>
            <person name="LaButti K."/>
            <person name="Morin E."/>
            <person name="Salamov A."/>
            <person name="Lipzen A."/>
            <person name="Mereny Z."/>
            <person name="Hegedus B."/>
            <person name="Baldrian P."/>
            <person name="Stursova M."/>
            <person name="Weitz H."/>
            <person name="Taylor A."/>
            <person name="Grigoriev I.V."/>
            <person name="Nagy L.G."/>
            <person name="Martin F."/>
            <person name="Kauserud H."/>
        </authorList>
    </citation>
    <scope>NUCLEOTIDE SEQUENCE</scope>
    <source>
        <strain evidence="2">CBHHK002</strain>
    </source>
</reference>